<evidence type="ECO:0000313" key="1">
    <source>
        <dbReference type="EMBL" id="MCK6259097.1"/>
    </source>
</evidence>
<accession>A0A9X1XDX8</accession>
<keyword evidence="2" id="KW-1185">Reference proteome</keyword>
<dbReference type="InterPro" id="IPR011047">
    <property type="entry name" value="Quinoprotein_ADH-like_sf"/>
</dbReference>
<dbReference type="EMBL" id="JAIWJX010000002">
    <property type="protein sequence ID" value="MCK6259097.1"/>
    <property type="molecule type" value="Genomic_DNA"/>
</dbReference>
<dbReference type="RefSeq" id="WP_248254306.1">
    <property type="nucleotide sequence ID" value="NZ_JAIWJX010000002.1"/>
</dbReference>
<dbReference type="SUPFAM" id="SSF50998">
    <property type="entry name" value="Quinoprotein alcohol dehydrogenase-like"/>
    <property type="match status" value="1"/>
</dbReference>
<reference evidence="1" key="1">
    <citation type="submission" date="2021-09" db="EMBL/GenBank/DDBJ databases">
        <title>Genome analysis of Fictibacillus sp. KIGAM418 isolated from marine sediment.</title>
        <authorList>
            <person name="Seo M.-J."/>
            <person name="Cho E.-S."/>
            <person name="Hwang C.Y."/>
        </authorList>
    </citation>
    <scope>NUCLEOTIDE SEQUENCE</scope>
    <source>
        <strain evidence="1">KIGAM418</strain>
    </source>
</reference>
<dbReference type="Gene3D" id="2.130.10.10">
    <property type="entry name" value="YVTN repeat-like/Quinoprotein amine dehydrogenase"/>
    <property type="match status" value="1"/>
</dbReference>
<dbReference type="Proteomes" id="UP001139011">
    <property type="component" value="Unassembled WGS sequence"/>
</dbReference>
<dbReference type="InterPro" id="IPR015943">
    <property type="entry name" value="WD40/YVTN_repeat-like_dom_sf"/>
</dbReference>
<sequence length="264" mass="29368">MISTDSYLYLGVYTGGVIYQYDPTKPYDHDPVNVPKSTNPRALFSLKNEGQDRPFGFAKGDGKVFIGTVPDYGKLGGALTVLDEASEKYEVHRNIVNNQSVISLSYKDGLVYGGTSVSGGLGVTPAESEAKLFAFDPKTSEKLFEITPLPGEKAISALAFDQEGYLWGMSPGKIFKFDPQTQKVLASKELFPFSWDGFGHYWRGAFLDLDPDGCFYGTTLGKLFKFDPRTWETEILESDASLFAKDKNGTFYFARGTDLYRYTR</sequence>
<protein>
    <submittedName>
        <fullName evidence="1">Uncharacterized protein</fullName>
    </submittedName>
</protein>
<proteinExistence type="predicted"/>
<organism evidence="1 2">
    <name type="scientific">Fictibacillus marinisediminis</name>
    <dbReference type="NCBI Taxonomy" id="2878389"/>
    <lineage>
        <taxon>Bacteria</taxon>
        <taxon>Bacillati</taxon>
        <taxon>Bacillota</taxon>
        <taxon>Bacilli</taxon>
        <taxon>Bacillales</taxon>
        <taxon>Fictibacillaceae</taxon>
        <taxon>Fictibacillus</taxon>
    </lineage>
</organism>
<evidence type="ECO:0000313" key="2">
    <source>
        <dbReference type="Proteomes" id="UP001139011"/>
    </source>
</evidence>
<comment type="caution">
    <text evidence="1">The sequence shown here is derived from an EMBL/GenBank/DDBJ whole genome shotgun (WGS) entry which is preliminary data.</text>
</comment>
<dbReference type="AlphaFoldDB" id="A0A9X1XDX8"/>
<gene>
    <name evidence="1" type="ORF">LCY76_21225</name>
</gene>
<name>A0A9X1XDX8_9BACL</name>